<evidence type="ECO:0000256" key="5">
    <source>
        <dbReference type="ARBA" id="ARBA00023237"/>
    </source>
</evidence>
<dbReference type="NCBIfam" id="NF047847">
    <property type="entry name" value="SS_mature_LptM"/>
    <property type="match status" value="1"/>
</dbReference>
<reference evidence="7 8" key="2">
    <citation type="journal article" date="2011" name="J. Bacteriol.">
        <title>Genomes of three methylotrophs from a single niche uncover genetic and metabolic divergence of Methylophilaceae.</title>
        <authorList>
            <person name="Lapidus A."/>
            <person name="Clum A."/>
            <person name="Labutti K."/>
            <person name="Kaluzhnaya M.G."/>
            <person name="Lim S."/>
            <person name="Beck D.A."/>
            <person name="Glavina Del Rio T."/>
            <person name="Nolan M."/>
            <person name="Mavromatis K."/>
            <person name="Huntemann M."/>
            <person name="Lucas S."/>
            <person name="Lidstrom M.E."/>
            <person name="Ivanova N."/>
            <person name="Chistoserdova L."/>
        </authorList>
    </citation>
    <scope>NUCLEOTIDE SEQUENCE [LARGE SCALE GENOMIC DNA]</scope>
    <source>
        <strain evidence="7 8">SIP3-4</strain>
    </source>
</reference>
<dbReference type="OrthoDB" id="8538757at2"/>
<keyword evidence="3" id="KW-0472">Membrane</keyword>
<accession>C6XB66</accession>
<proteinExistence type="predicted"/>
<keyword evidence="6" id="KW-0449">Lipoprotein</keyword>
<evidence type="ECO:0000313" key="8">
    <source>
        <dbReference type="Proteomes" id="UP000002743"/>
    </source>
</evidence>
<keyword evidence="4" id="KW-0564">Palmitate</keyword>
<dbReference type="KEGG" id="mei:Msip34_2599"/>
<dbReference type="PROSITE" id="PS51257">
    <property type="entry name" value="PROKAR_LIPOPROTEIN"/>
    <property type="match status" value="1"/>
</dbReference>
<dbReference type="InterPro" id="IPR032831">
    <property type="entry name" value="LptM_cons"/>
</dbReference>
<evidence type="ECO:0000256" key="1">
    <source>
        <dbReference type="ARBA" id="ARBA00004459"/>
    </source>
</evidence>
<dbReference type="HOGENOM" id="CLU_3081678_0_0_4"/>
<sequence length="52" mass="5609" precursor="true">MRAVLLGLLFTISLAACGTKGPLYIPEKQYPLDPAERKAVPKPAKQSSDQVP</sequence>
<dbReference type="eggNOG" id="COG5567">
    <property type="taxonomic scope" value="Bacteria"/>
</dbReference>
<dbReference type="GO" id="GO:0009279">
    <property type="term" value="C:cell outer membrane"/>
    <property type="evidence" value="ECO:0007669"/>
    <property type="project" value="UniProtKB-SubCell"/>
</dbReference>
<gene>
    <name evidence="7" type="ordered locus">Msip34_2599</name>
</gene>
<reference evidence="8" key="1">
    <citation type="submission" date="2009-07" db="EMBL/GenBank/DDBJ databases">
        <title>Complete sequence of chromosome of Methylovorus sp. SIP3-4.</title>
        <authorList>
            <person name="Lucas S."/>
            <person name="Copeland A."/>
            <person name="Lapidus A."/>
            <person name="Glavina del Rio T."/>
            <person name="Tice H."/>
            <person name="Bruce D."/>
            <person name="Goodwin L."/>
            <person name="Pitluck S."/>
            <person name="Clum A."/>
            <person name="Larimer F."/>
            <person name="Land M."/>
            <person name="Hauser L."/>
            <person name="Kyrpides N."/>
            <person name="Mikhailova N."/>
            <person name="Kayluzhnaya M."/>
            <person name="Chistoserdova L."/>
        </authorList>
    </citation>
    <scope>NUCLEOTIDE SEQUENCE [LARGE SCALE GENOMIC DNA]</scope>
    <source>
        <strain evidence="8">SIP3-4</strain>
    </source>
</reference>
<dbReference type="AlphaFoldDB" id="C6XB66"/>
<evidence type="ECO:0000256" key="3">
    <source>
        <dbReference type="ARBA" id="ARBA00023136"/>
    </source>
</evidence>
<keyword evidence="5" id="KW-0998">Cell outer membrane</keyword>
<protein>
    <recommendedName>
        <fullName evidence="9">Lipoprotein</fullName>
    </recommendedName>
</protein>
<dbReference type="EMBL" id="CP001674">
    <property type="protein sequence ID" value="ACT51836.1"/>
    <property type="molecule type" value="Genomic_DNA"/>
</dbReference>
<comment type="subcellular location">
    <subcellularLocation>
        <location evidence="1">Cell outer membrane</location>
        <topology evidence="1">Lipid-anchor</topology>
    </subcellularLocation>
</comment>
<dbReference type="STRING" id="582744.Msip34_2599"/>
<evidence type="ECO:0000256" key="2">
    <source>
        <dbReference type="ARBA" id="ARBA00022729"/>
    </source>
</evidence>
<organism evidence="7 8">
    <name type="scientific">Methylovorus glucosotrophus (strain SIP3-4)</name>
    <dbReference type="NCBI Taxonomy" id="582744"/>
    <lineage>
        <taxon>Bacteria</taxon>
        <taxon>Pseudomonadati</taxon>
        <taxon>Pseudomonadota</taxon>
        <taxon>Betaproteobacteria</taxon>
        <taxon>Nitrosomonadales</taxon>
        <taxon>Methylophilaceae</taxon>
        <taxon>Methylovorus</taxon>
    </lineage>
</organism>
<dbReference type="Proteomes" id="UP000002743">
    <property type="component" value="Chromosome"/>
</dbReference>
<name>C6XB66_METGS</name>
<evidence type="ECO:0000256" key="6">
    <source>
        <dbReference type="ARBA" id="ARBA00023288"/>
    </source>
</evidence>
<keyword evidence="8" id="KW-1185">Reference proteome</keyword>
<evidence type="ECO:0000313" key="7">
    <source>
        <dbReference type="EMBL" id="ACT51836.1"/>
    </source>
</evidence>
<keyword evidence="2" id="KW-0732">Signal</keyword>
<dbReference type="RefSeq" id="WP_013443301.1">
    <property type="nucleotide sequence ID" value="NC_012969.1"/>
</dbReference>
<evidence type="ECO:0000256" key="4">
    <source>
        <dbReference type="ARBA" id="ARBA00023139"/>
    </source>
</evidence>
<evidence type="ECO:0008006" key="9">
    <source>
        <dbReference type="Google" id="ProtNLM"/>
    </source>
</evidence>
<dbReference type="Pfam" id="PF13627">
    <property type="entry name" value="LptM_cons"/>
    <property type="match status" value="1"/>
</dbReference>